<sequence length="123" mass="13656">MTARVEAELTGLPAFHRAALDFLQLAVARVDAEHQQFVDLAPIGNVEELAIRRGVQATGGAVLLTVFVGQVHQRRSLERAIVVIEHCDLRAHFHGQPGVFAVLAEQQVTWATARRQVNRRRFG</sequence>
<protein>
    <submittedName>
        <fullName evidence="1">Uncharacterized protein</fullName>
    </submittedName>
</protein>
<gene>
    <name evidence="1" type="ORF">Tci_896959</name>
</gene>
<feature type="non-terminal residue" evidence="1">
    <location>
        <position position="123"/>
    </location>
</feature>
<dbReference type="AlphaFoldDB" id="A0A699UR85"/>
<proteinExistence type="predicted"/>
<comment type="caution">
    <text evidence="1">The sequence shown here is derived from an EMBL/GenBank/DDBJ whole genome shotgun (WGS) entry which is preliminary data.</text>
</comment>
<evidence type="ECO:0000313" key="1">
    <source>
        <dbReference type="EMBL" id="GFD24990.1"/>
    </source>
</evidence>
<accession>A0A699UR85</accession>
<organism evidence="1">
    <name type="scientific">Tanacetum cinerariifolium</name>
    <name type="common">Dalmatian daisy</name>
    <name type="synonym">Chrysanthemum cinerariifolium</name>
    <dbReference type="NCBI Taxonomy" id="118510"/>
    <lineage>
        <taxon>Eukaryota</taxon>
        <taxon>Viridiplantae</taxon>
        <taxon>Streptophyta</taxon>
        <taxon>Embryophyta</taxon>
        <taxon>Tracheophyta</taxon>
        <taxon>Spermatophyta</taxon>
        <taxon>Magnoliopsida</taxon>
        <taxon>eudicotyledons</taxon>
        <taxon>Gunneridae</taxon>
        <taxon>Pentapetalae</taxon>
        <taxon>asterids</taxon>
        <taxon>campanulids</taxon>
        <taxon>Asterales</taxon>
        <taxon>Asteraceae</taxon>
        <taxon>Asteroideae</taxon>
        <taxon>Anthemideae</taxon>
        <taxon>Anthemidinae</taxon>
        <taxon>Tanacetum</taxon>
    </lineage>
</organism>
<dbReference type="EMBL" id="BKCJ011357056">
    <property type="protein sequence ID" value="GFD24990.1"/>
    <property type="molecule type" value="Genomic_DNA"/>
</dbReference>
<reference evidence="1" key="1">
    <citation type="journal article" date="2019" name="Sci. Rep.">
        <title>Draft genome of Tanacetum cinerariifolium, the natural source of mosquito coil.</title>
        <authorList>
            <person name="Yamashiro T."/>
            <person name="Shiraishi A."/>
            <person name="Satake H."/>
            <person name="Nakayama K."/>
        </authorList>
    </citation>
    <scope>NUCLEOTIDE SEQUENCE</scope>
</reference>
<name>A0A699UR85_TANCI</name>